<dbReference type="InterPro" id="IPR050879">
    <property type="entry name" value="Acyltransferase_3"/>
</dbReference>
<keyword evidence="3" id="KW-0808">Transferase</keyword>
<feature type="transmembrane region" description="Helical" evidence="1">
    <location>
        <begin position="195"/>
        <end position="217"/>
    </location>
</feature>
<dbReference type="GO" id="GO:0016746">
    <property type="term" value="F:acyltransferase activity"/>
    <property type="evidence" value="ECO:0007669"/>
    <property type="project" value="UniProtKB-KW"/>
</dbReference>
<dbReference type="InterPro" id="IPR002656">
    <property type="entry name" value="Acyl_transf_3_dom"/>
</dbReference>
<dbReference type="RefSeq" id="WP_377982621.1">
    <property type="nucleotide sequence ID" value="NZ_JBBKXZ010000001.1"/>
</dbReference>
<sequence length="374" mass="43782">MISSKPVYFEQLNGIRFIAVFLVLIDHWLIPINPFSFFGHLGVVMFFVLSGFLITRILFENADSCRAHHSSPIVKMVRFIYRRSLRIFPIYFLLLAVGGIFSLSNFSEIAGWLISYTPNFYIILHNRWMGVWDHLWSLAVEEQYYLFFPYFIFFISAAKYPRLLIWMLLIGIGSRLSFFLLASHEVKESFWMISYVNPLAAIDSFGLGGILAYLYHYKNEQFVNLVSRSYFLPISLLAFVGILYLSHVSINTHDNIWAIVFERFFAGLFSFFLIAQAIGSRSWMLGRFLTFSWVSYIGQISYGIYLYHNVVYNYYHEKGNTIIGYLATFLPNLNVELPNFILIKFVLSVIIVIILASFSWFFIEKPINRFKNRI</sequence>
<dbReference type="EC" id="2.3.-.-" evidence="3"/>
<keyword evidence="1" id="KW-1133">Transmembrane helix</keyword>
<keyword evidence="3" id="KW-0012">Acyltransferase</keyword>
<feature type="transmembrane region" description="Helical" evidence="1">
    <location>
        <begin position="288"/>
        <end position="307"/>
    </location>
</feature>
<feature type="transmembrane region" description="Helical" evidence="1">
    <location>
        <begin position="229"/>
        <end position="250"/>
    </location>
</feature>
<dbReference type="EMBL" id="JBBKXZ010000001">
    <property type="protein sequence ID" value="MFD3393739.1"/>
    <property type="molecule type" value="Genomic_DNA"/>
</dbReference>
<evidence type="ECO:0000313" key="4">
    <source>
        <dbReference type="Proteomes" id="UP001598138"/>
    </source>
</evidence>
<feature type="transmembrane region" description="Helical" evidence="1">
    <location>
        <begin position="134"/>
        <end position="156"/>
    </location>
</feature>
<feature type="transmembrane region" description="Helical" evidence="1">
    <location>
        <begin position="88"/>
        <end position="114"/>
    </location>
</feature>
<feature type="transmembrane region" description="Helical" evidence="1">
    <location>
        <begin position="340"/>
        <end position="363"/>
    </location>
</feature>
<dbReference type="PANTHER" id="PTHR23028:SF53">
    <property type="entry name" value="ACYL_TRANSF_3 DOMAIN-CONTAINING PROTEIN"/>
    <property type="match status" value="1"/>
</dbReference>
<keyword evidence="4" id="KW-1185">Reference proteome</keyword>
<organism evidence="3 4">
    <name type="scientific">Aquirufa avitistagni</name>
    <dbReference type="NCBI Taxonomy" id="3104728"/>
    <lineage>
        <taxon>Bacteria</taxon>
        <taxon>Pseudomonadati</taxon>
        <taxon>Bacteroidota</taxon>
        <taxon>Cytophagia</taxon>
        <taxon>Cytophagales</taxon>
        <taxon>Flectobacillaceae</taxon>
        <taxon>Aquirufa</taxon>
    </lineage>
</organism>
<feature type="transmembrane region" description="Helical" evidence="1">
    <location>
        <begin position="12"/>
        <end position="31"/>
    </location>
</feature>
<feature type="transmembrane region" description="Helical" evidence="1">
    <location>
        <begin position="256"/>
        <end position="276"/>
    </location>
</feature>
<comment type="caution">
    <text evidence="3">The sequence shown here is derived from an EMBL/GenBank/DDBJ whole genome shotgun (WGS) entry which is preliminary data.</text>
</comment>
<evidence type="ECO:0000259" key="2">
    <source>
        <dbReference type="Pfam" id="PF01757"/>
    </source>
</evidence>
<protein>
    <submittedName>
        <fullName evidence="3">Acyltransferase</fullName>
        <ecNumber evidence="3">2.3.-.-</ecNumber>
    </submittedName>
</protein>
<keyword evidence="1" id="KW-0812">Transmembrane</keyword>
<feature type="transmembrane region" description="Helical" evidence="1">
    <location>
        <begin position="163"/>
        <end position="183"/>
    </location>
</feature>
<accession>A0ABW6DDD1</accession>
<evidence type="ECO:0000256" key="1">
    <source>
        <dbReference type="SAM" id="Phobius"/>
    </source>
</evidence>
<dbReference type="Pfam" id="PF01757">
    <property type="entry name" value="Acyl_transf_3"/>
    <property type="match status" value="1"/>
</dbReference>
<name>A0ABW6DDD1_9BACT</name>
<dbReference type="Proteomes" id="UP001598138">
    <property type="component" value="Unassembled WGS sequence"/>
</dbReference>
<keyword evidence="1" id="KW-0472">Membrane</keyword>
<reference evidence="3 4" key="1">
    <citation type="submission" date="2024-03" db="EMBL/GenBank/DDBJ databases">
        <title>Aquirufa genome sequencing.</title>
        <authorList>
            <person name="Pitt A."/>
            <person name="Hahn M.W."/>
        </authorList>
    </citation>
    <scope>NUCLEOTIDE SEQUENCE [LARGE SCALE GENOMIC DNA]</scope>
    <source>
        <strain evidence="3 4">OSTEICH-129V</strain>
    </source>
</reference>
<gene>
    <name evidence="3" type="ORF">U0R10_03805</name>
</gene>
<evidence type="ECO:0000313" key="3">
    <source>
        <dbReference type="EMBL" id="MFD3393739.1"/>
    </source>
</evidence>
<proteinExistence type="predicted"/>
<dbReference type="PANTHER" id="PTHR23028">
    <property type="entry name" value="ACETYLTRANSFERASE"/>
    <property type="match status" value="1"/>
</dbReference>
<feature type="transmembrane region" description="Helical" evidence="1">
    <location>
        <begin position="37"/>
        <end position="59"/>
    </location>
</feature>
<feature type="domain" description="Acyltransferase 3" evidence="2">
    <location>
        <begin position="11"/>
        <end position="356"/>
    </location>
</feature>